<reference evidence="3" key="1">
    <citation type="submission" date="2022-11" db="UniProtKB">
        <authorList>
            <consortium name="WormBaseParasite"/>
        </authorList>
    </citation>
    <scope>IDENTIFICATION</scope>
</reference>
<proteinExistence type="predicted"/>
<sequence>MAHLYLPFPTERNGMQSTDRNQTKGNFRSVRFGWRLPSVVFHKMAKVTDGNPQPNRTERKFPFRSVTLCRLHSIPFRSAEKGECRFSFQSKRAKLSNFLFFIDLSVKPADLVMGLETIVICRRISPKVT</sequence>
<evidence type="ECO:0000256" key="1">
    <source>
        <dbReference type="SAM" id="MobiDB-lite"/>
    </source>
</evidence>
<feature type="compositionally biased region" description="Polar residues" evidence="1">
    <location>
        <begin position="13"/>
        <end position="22"/>
    </location>
</feature>
<dbReference type="Proteomes" id="UP000887565">
    <property type="component" value="Unplaced"/>
</dbReference>
<dbReference type="AlphaFoldDB" id="A0A915KB65"/>
<keyword evidence="2" id="KW-1185">Reference proteome</keyword>
<accession>A0A915KB65</accession>
<dbReference type="WBParaSite" id="nRc.2.0.1.t36018-RA">
    <property type="protein sequence ID" value="nRc.2.0.1.t36018-RA"/>
    <property type="gene ID" value="nRc.2.0.1.g36018"/>
</dbReference>
<evidence type="ECO:0000313" key="3">
    <source>
        <dbReference type="WBParaSite" id="nRc.2.0.1.t36018-RA"/>
    </source>
</evidence>
<protein>
    <submittedName>
        <fullName evidence="3">Uncharacterized protein</fullName>
    </submittedName>
</protein>
<organism evidence="2 3">
    <name type="scientific">Romanomermis culicivorax</name>
    <name type="common">Nematode worm</name>
    <dbReference type="NCBI Taxonomy" id="13658"/>
    <lineage>
        <taxon>Eukaryota</taxon>
        <taxon>Metazoa</taxon>
        <taxon>Ecdysozoa</taxon>
        <taxon>Nematoda</taxon>
        <taxon>Enoplea</taxon>
        <taxon>Dorylaimia</taxon>
        <taxon>Mermithida</taxon>
        <taxon>Mermithoidea</taxon>
        <taxon>Mermithidae</taxon>
        <taxon>Romanomermis</taxon>
    </lineage>
</organism>
<evidence type="ECO:0000313" key="2">
    <source>
        <dbReference type="Proteomes" id="UP000887565"/>
    </source>
</evidence>
<feature type="region of interest" description="Disordered" evidence="1">
    <location>
        <begin position="1"/>
        <end position="22"/>
    </location>
</feature>
<name>A0A915KB65_ROMCU</name>